<evidence type="ECO:0000256" key="10">
    <source>
        <dbReference type="RuleBase" id="RU361169"/>
    </source>
</evidence>
<evidence type="ECO:0000313" key="13">
    <source>
        <dbReference type="Proteomes" id="UP000054321"/>
    </source>
</evidence>
<evidence type="ECO:0000256" key="5">
    <source>
        <dbReference type="ARBA" id="ARBA00022801"/>
    </source>
</evidence>
<dbReference type="OrthoDB" id="2268901at2759"/>
<keyword evidence="13" id="KW-1185">Reference proteome</keyword>
<dbReference type="HOGENOM" id="CLU_016031_7_2_1"/>
<dbReference type="Gene3D" id="2.160.20.10">
    <property type="entry name" value="Single-stranded right-handed beta-helix, Pectin lyase-like"/>
    <property type="match status" value="1"/>
</dbReference>
<dbReference type="GO" id="GO:0071555">
    <property type="term" value="P:cell wall organization"/>
    <property type="evidence" value="ECO:0007669"/>
    <property type="project" value="UniProtKB-KW"/>
</dbReference>
<feature type="signal peptide" evidence="11">
    <location>
        <begin position="1"/>
        <end position="20"/>
    </location>
</feature>
<evidence type="ECO:0000256" key="9">
    <source>
        <dbReference type="ARBA" id="ARBA00023316"/>
    </source>
</evidence>
<dbReference type="SUPFAM" id="SSF51126">
    <property type="entry name" value="Pectin lyase-like"/>
    <property type="match status" value="1"/>
</dbReference>
<evidence type="ECO:0000256" key="7">
    <source>
        <dbReference type="ARBA" id="ARBA00023180"/>
    </source>
</evidence>
<protein>
    <submittedName>
        <fullName evidence="12">Glycoside hydrolase family 28 protein</fullName>
    </submittedName>
</protein>
<dbReference type="GO" id="GO:0005576">
    <property type="term" value="C:extracellular region"/>
    <property type="evidence" value="ECO:0007669"/>
    <property type="project" value="UniProtKB-SubCell"/>
</dbReference>
<keyword evidence="5 10" id="KW-0378">Hydrolase</keyword>
<dbReference type="GO" id="GO:0005975">
    <property type="term" value="P:carbohydrate metabolic process"/>
    <property type="evidence" value="ECO:0007669"/>
    <property type="project" value="InterPro"/>
</dbReference>
<sequence length="442" mass="46377">MKFNLYSLVAAILLPSFAAAQLSGSVGPLTTRASKRSKVCNVLNYGGVASKTSDIGPPLASAFAACKTGGTVYVPPGDYGMSTWVTLDGGSAWALQLDGIIYRVGTAGGNMILVESTTDFELYSSTSKGAIQGYGYTFHAAGTYGPRLLRLQSVTDFSVHDIALVDSPAFHFTMDTCTNGEVYNMIIRGGNEGGLDGIDVWGTNIWVHDVEVTNKDECVTVKSPASHMLIEDIYCNWSGGCAIGSLGADTAISNIVYENVYTWESNQMFMIKSNGGSGSVNNCQFNNFIGHSNAYSLDINGYWSDESPAAGNGVLFENLSFNNWKGTCADGATRGPINVVCPSGAPCVDITISNFAMWTETGSYEYYKCENAWGSGGCLKSGGSSSYAIVTQTVTSAPSGYSAPTMPSDLASGFALTASIPIPAIPTTFYPGATPASTLLGG</sequence>
<dbReference type="GO" id="GO:0004650">
    <property type="term" value="F:polygalacturonase activity"/>
    <property type="evidence" value="ECO:0007669"/>
    <property type="project" value="InterPro"/>
</dbReference>
<dbReference type="GO" id="GO:0046576">
    <property type="term" value="F:rhamnogalacturonan alpha-L-rhamnopyranosyl-(1-&gt;4)-alpha-D-galactopyranosyluronide lyase activity"/>
    <property type="evidence" value="ECO:0007669"/>
    <property type="project" value="UniProtKB-ARBA"/>
</dbReference>
<dbReference type="Pfam" id="PF00295">
    <property type="entry name" value="Glyco_hydro_28"/>
    <property type="match status" value="1"/>
</dbReference>
<evidence type="ECO:0000313" key="12">
    <source>
        <dbReference type="EMBL" id="KIN01207.1"/>
    </source>
</evidence>
<keyword evidence="9" id="KW-0961">Cell wall biogenesis/degradation</keyword>
<keyword evidence="4 11" id="KW-0732">Signal</keyword>
<comment type="subcellular location">
    <subcellularLocation>
        <location evidence="1">Secreted</location>
    </subcellularLocation>
</comment>
<dbReference type="InParanoid" id="A0A0C3HFV7"/>
<dbReference type="InterPro" id="IPR000743">
    <property type="entry name" value="Glyco_hydro_28"/>
</dbReference>
<evidence type="ECO:0000256" key="2">
    <source>
        <dbReference type="ARBA" id="ARBA00008834"/>
    </source>
</evidence>
<comment type="similarity">
    <text evidence="2 10">Belongs to the glycosyl hydrolase 28 family.</text>
</comment>
<evidence type="ECO:0000256" key="1">
    <source>
        <dbReference type="ARBA" id="ARBA00004613"/>
    </source>
</evidence>
<evidence type="ECO:0000256" key="11">
    <source>
        <dbReference type="SAM" id="SignalP"/>
    </source>
</evidence>
<dbReference type="AlphaFoldDB" id="A0A0C3HFV7"/>
<proteinExistence type="inferred from homology"/>
<keyword evidence="6" id="KW-1015">Disulfide bond</keyword>
<dbReference type="STRING" id="913774.A0A0C3HFV7"/>
<evidence type="ECO:0000256" key="3">
    <source>
        <dbReference type="ARBA" id="ARBA00022525"/>
    </source>
</evidence>
<gene>
    <name evidence="12" type="ORF">OIDMADRAFT_54342</name>
</gene>
<reference evidence="12 13" key="1">
    <citation type="submission" date="2014-04" db="EMBL/GenBank/DDBJ databases">
        <authorList>
            <consortium name="DOE Joint Genome Institute"/>
            <person name="Kuo A."/>
            <person name="Martino E."/>
            <person name="Perotto S."/>
            <person name="Kohler A."/>
            <person name="Nagy L.G."/>
            <person name="Floudas D."/>
            <person name="Copeland A."/>
            <person name="Barry K.W."/>
            <person name="Cichocki N."/>
            <person name="Veneault-Fourrey C."/>
            <person name="LaButti K."/>
            <person name="Lindquist E.A."/>
            <person name="Lipzen A."/>
            <person name="Lundell T."/>
            <person name="Morin E."/>
            <person name="Murat C."/>
            <person name="Sun H."/>
            <person name="Tunlid A."/>
            <person name="Henrissat B."/>
            <person name="Grigoriev I.V."/>
            <person name="Hibbett D.S."/>
            <person name="Martin F."/>
            <person name="Nordberg H.P."/>
            <person name="Cantor M.N."/>
            <person name="Hua S.X."/>
        </authorList>
    </citation>
    <scope>NUCLEOTIDE SEQUENCE [LARGE SCALE GENOMIC DNA]</scope>
    <source>
        <strain evidence="12 13">Zn</strain>
    </source>
</reference>
<evidence type="ECO:0000256" key="8">
    <source>
        <dbReference type="ARBA" id="ARBA00023295"/>
    </source>
</evidence>
<dbReference type="InterPro" id="IPR012334">
    <property type="entry name" value="Pectin_lyas_fold"/>
</dbReference>
<name>A0A0C3HFV7_OIDMZ</name>
<keyword evidence="7" id="KW-0325">Glycoprotein</keyword>
<dbReference type="PANTHER" id="PTHR31736">
    <property type="match status" value="1"/>
</dbReference>
<dbReference type="InterPro" id="IPR011050">
    <property type="entry name" value="Pectin_lyase_fold/virulence"/>
</dbReference>
<keyword evidence="8 10" id="KW-0326">Glycosidase</keyword>
<organism evidence="12 13">
    <name type="scientific">Oidiodendron maius (strain Zn)</name>
    <dbReference type="NCBI Taxonomy" id="913774"/>
    <lineage>
        <taxon>Eukaryota</taxon>
        <taxon>Fungi</taxon>
        <taxon>Dikarya</taxon>
        <taxon>Ascomycota</taxon>
        <taxon>Pezizomycotina</taxon>
        <taxon>Leotiomycetes</taxon>
        <taxon>Leotiomycetes incertae sedis</taxon>
        <taxon>Myxotrichaceae</taxon>
        <taxon>Oidiodendron</taxon>
    </lineage>
</organism>
<dbReference type="Proteomes" id="UP000054321">
    <property type="component" value="Unassembled WGS sequence"/>
</dbReference>
<keyword evidence="3" id="KW-0964">Secreted</keyword>
<dbReference type="PANTHER" id="PTHR31736:SF19">
    <property type="entry name" value="PECTIN LYASE SUPERFAMILY PROTEIN-RELATED"/>
    <property type="match status" value="1"/>
</dbReference>
<accession>A0A0C3HFV7</accession>
<dbReference type="EMBL" id="KN832876">
    <property type="protein sequence ID" value="KIN01207.1"/>
    <property type="molecule type" value="Genomic_DNA"/>
</dbReference>
<evidence type="ECO:0000256" key="6">
    <source>
        <dbReference type="ARBA" id="ARBA00023157"/>
    </source>
</evidence>
<reference evidence="13" key="2">
    <citation type="submission" date="2015-01" db="EMBL/GenBank/DDBJ databases">
        <title>Evolutionary Origins and Diversification of the Mycorrhizal Mutualists.</title>
        <authorList>
            <consortium name="DOE Joint Genome Institute"/>
            <consortium name="Mycorrhizal Genomics Consortium"/>
            <person name="Kohler A."/>
            <person name="Kuo A."/>
            <person name="Nagy L.G."/>
            <person name="Floudas D."/>
            <person name="Copeland A."/>
            <person name="Barry K.W."/>
            <person name="Cichocki N."/>
            <person name="Veneault-Fourrey C."/>
            <person name="LaButti K."/>
            <person name="Lindquist E.A."/>
            <person name="Lipzen A."/>
            <person name="Lundell T."/>
            <person name="Morin E."/>
            <person name="Murat C."/>
            <person name="Riley R."/>
            <person name="Ohm R."/>
            <person name="Sun H."/>
            <person name="Tunlid A."/>
            <person name="Henrissat B."/>
            <person name="Grigoriev I.V."/>
            <person name="Hibbett D.S."/>
            <person name="Martin F."/>
        </authorList>
    </citation>
    <scope>NUCLEOTIDE SEQUENCE [LARGE SCALE GENOMIC DNA]</scope>
    <source>
        <strain evidence="13">Zn</strain>
    </source>
</reference>
<evidence type="ECO:0000256" key="4">
    <source>
        <dbReference type="ARBA" id="ARBA00022729"/>
    </source>
</evidence>
<feature type="chain" id="PRO_5002178151" evidence="11">
    <location>
        <begin position="21"/>
        <end position="442"/>
    </location>
</feature>